<evidence type="ECO:0000256" key="13">
    <source>
        <dbReference type="ARBA" id="ARBA00023136"/>
    </source>
</evidence>
<dbReference type="Gene3D" id="3.10.580.10">
    <property type="entry name" value="CBS-domain"/>
    <property type="match status" value="1"/>
</dbReference>
<proteinExistence type="inferred from homology"/>
<keyword evidence="13 14" id="KW-0472">Membrane</keyword>
<keyword evidence="4 14" id="KW-0645">Protease</keyword>
<name>A0ABP7HHW2_9PSEU</name>
<keyword evidence="5 14" id="KW-0812">Transmembrane</keyword>
<evidence type="ECO:0000313" key="16">
    <source>
        <dbReference type="EMBL" id="GAA3795354.1"/>
    </source>
</evidence>
<evidence type="ECO:0000256" key="10">
    <source>
        <dbReference type="ARBA" id="ARBA00022989"/>
    </source>
</evidence>
<dbReference type="PIRSF" id="PIRSF006404">
    <property type="entry name" value="UCP006404_Pept_M50_CBS"/>
    <property type="match status" value="1"/>
</dbReference>
<gene>
    <name evidence="16" type="ORF">GCM10022380_10440</name>
</gene>
<evidence type="ECO:0000256" key="4">
    <source>
        <dbReference type="ARBA" id="ARBA00022670"/>
    </source>
</evidence>
<keyword evidence="9 14" id="KW-0862">Zinc</keyword>
<comment type="cofactor">
    <cofactor evidence="14">
        <name>Zn(2+)</name>
        <dbReference type="ChEBI" id="CHEBI:29105"/>
    </cofactor>
    <text evidence="14">Binds 1 zinc ion per subunit.</text>
</comment>
<comment type="caution">
    <text evidence="16">The sequence shown here is derived from an EMBL/GenBank/DDBJ whole genome shotgun (WGS) entry which is preliminary data.</text>
</comment>
<keyword evidence="10 14" id="KW-1133">Transmembrane helix</keyword>
<evidence type="ECO:0000256" key="3">
    <source>
        <dbReference type="ARBA" id="ARBA00022475"/>
    </source>
</evidence>
<dbReference type="InterPro" id="IPR016483">
    <property type="entry name" value="UCP006404_Pept_M50_CBS"/>
</dbReference>
<sequence length="388" mass="40025">MLRGTIPLGRYAGVPVGAHWSVLVILVLLTDVIATSVLPAAAPGHATAAYWGTAVAASVCFLASLLAHELGHAVTARHYGVGVKRITLWLLGGAAELEGSAPNPRADFVIAAIGPAISLVLGGLCWGTAFLAAGVLPELVATGIAWIGFTNVVLALFNLLPGTPLDGGRVLRAAVWKRTGDRARAALVAGRTGQVLGVLLMVLGVGEVLVLGQLSGLWLALIGWFLVSAAQAELTGDTTRSLLGDRTVRAVLDPAPVTAPGWLTVEAFLDTVAVPARARVFPVVSFDGAPLGVVALGELARLPARLRFETRVADVARPLDAAVTAGPDEWLADVLARTALRPGRDLLVVLDHGRLAGAVTADDLVRTVELAVLGKQAEAPAAEPRSQA</sequence>
<dbReference type="SUPFAM" id="SSF54631">
    <property type="entry name" value="CBS-domain pair"/>
    <property type="match status" value="1"/>
</dbReference>
<dbReference type="GO" id="GO:0006508">
    <property type="term" value="P:proteolysis"/>
    <property type="evidence" value="ECO:0007669"/>
    <property type="project" value="UniProtKB-KW"/>
</dbReference>
<organism evidence="16 17">
    <name type="scientific">Amycolatopsis tucumanensis</name>
    <dbReference type="NCBI Taxonomy" id="401106"/>
    <lineage>
        <taxon>Bacteria</taxon>
        <taxon>Bacillati</taxon>
        <taxon>Actinomycetota</taxon>
        <taxon>Actinomycetes</taxon>
        <taxon>Pseudonocardiales</taxon>
        <taxon>Pseudonocardiaceae</taxon>
        <taxon>Amycolatopsis</taxon>
    </lineage>
</organism>
<dbReference type="EMBL" id="BAABCM010000001">
    <property type="protein sequence ID" value="GAA3795354.1"/>
    <property type="molecule type" value="Genomic_DNA"/>
</dbReference>
<accession>A0ABP7HHW2</accession>
<dbReference type="Pfam" id="PF02163">
    <property type="entry name" value="Peptidase_M50"/>
    <property type="match status" value="2"/>
</dbReference>
<feature type="transmembrane region" description="Helical" evidence="14">
    <location>
        <begin position="139"/>
        <end position="162"/>
    </location>
</feature>
<keyword evidence="11 14" id="KW-0482">Metalloprotease</keyword>
<reference evidence="17" key="1">
    <citation type="journal article" date="2019" name="Int. J. Syst. Evol. Microbiol.">
        <title>The Global Catalogue of Microorganisms (GCM) 10K type strain sequencing project: providing services to taxonomists for standard genome sequencing and annotation.</title>
        <authorList>
            <consortium name="The Broad Institute Genomics Platform"/>
            <consortium name="The Broad Institute Genome Sequencing Center for Infectious Disease"/>
            <person name="Wu L."/>
            <person name="Ma J."/>
        </authorList>
    </citation>
    <scope>NUCLEOTIDE SEQUENCE [LARGE SCALE GENOMIC DNA]</scope>
    <source>
        <strain evidence="17">JCM 17017</strain>
    </source>
</reference>
<dbReference type="Proteomes" id="UP001501624">
    <property type="component" value="Unassembled WGS sequence"/>
</dbReference>
<evidence type="ECO:0000256" key="14">
    <source>
        <dbReference type="PIRNR" id="PIRNR006404"/>
    </source>
</evidence>
<feature type="transmembrane region" description="Helical" evidence="14">
    <location>
        <begin position="108"/>
        <end position="133"/>
    </location>
</feature>
<evidence type="ECO:0000256" key="11">
    <source>
        <dbReference type="ARBA" id="ARBA00023049"/>
    </source>
</evidence>
<keyword evidence="6 14" id="KW-0479">Metal-binding</keyword>
<evidence type="ECO:0000256" key="6">
    <source>
        <dbReference type="ARBA" id="ARBA00022723"/>
    </source>
</evidence>
<feature type="domain" description="Peptidase M50" evidence="15">
    <location>
        <begin position="144"/>
        <end position="196"/>
    </location>
</feature>
<evidence type="ECO:0000256" key="12">
    <source>
        <dbReference type="ARBA" id="ARBA00023122"/>
    </source>
</evidence>
<keyword evidence="7" id="KW-0677">Repeat</keyword>
<evidence type="ECO:0000256" key="8">
    <source>
        <dbReference type="ARBA" id="ARBA00022801"/>
    </source>
</evidence>
<keyword evidence="17" id="KW-1185">Reference proteome</keyword>
<feature type="domain" description="Peptidase M50" evidence="15">
    <location>
        <begin position="57"/>
        <end position="131"/>
    </location>
</feature>
<evidence type="ECO:0000256" key="5">
    <source>
        <dbReference type="ARBA" id="ARBA00022692"/>
    </source>
</evidence>
<keyword evidence="12" id="KW-0129">CBS domain</keyword>
<dbReference type="PANTHER" id="PTHR39188:SF3">
    <property type="entry name" value="STAGE IV SPORULATION PROTEIN FB"/>
    <property type="match status" value="1"/>
</dbReference>
<evidence type="ECO:0000256" key="2">
    <source>
        <dbReference type="ARBA" id="ARBA00007931"/>
    </source>
</evidence>
<dbReference type="CDD" id="cd06164">
    <property type="entry name" value="S2P-M50_SpoIVFB_CBS"/>
    <property type="match status" value="1"/>
</dbReference>
<keyword evidence="3" id="KW-1003">Cell membrane</keyword>
<evidence type="ECO:0000313" key="17">
    <source>
        <dbReference type="Proteomes" id="UP001501624"/>
    </source>
</evidence>
<evidence type="ECO:0000256" key="7">
    <source>
        <dbReference type="ARBA" id="ARBA00022737"/>
    </source>
</evidence>
<keyword evidence="8 14" id="KW-0378">Hydrolase</keyword>
<dbReference type="InterPro" id="IPR008915">
    <property type="entry name" value="Peptidase_M50"/>
</dbReference>
<comment type="subcellular location">
    <subcellularLocation>
        <location evidence="1">Cell membrane</location>
        <topology evidence="1">Multi-pass membrane protein</topology>
    </subcellularLocation>
</comment>
<comment type="caution">
    <text evidence="14">Lacks conserved residue(s) required for the propagation of feature annotation.</text>
</comment>
<comment type="similarity">
    <text evidence="2 14">Belongs to the peptidase M50B family.</text>
</comment>
<dbReference type="RefSeq" id="WP_237334592.1">
    <property type="nucleotide sequence ID" value="NZ_BAABCM010000001.1"/>
</dbReference>
<dbReference type="GO" id="GO:0008233">
    <property type="term" value="F:peptidase activity"/>
    <property type="evidence" value="ECO:0007669"/>
    <property type="project" value="UniProtKB-KW"/>
</dbReference>
<dbReference type="PANTHER" id="PTHR39188">
    <property type="entry name" value="MEMBRANE-ASSOCIATED ZINC METALLOPROTEASE M50B"/>
    <property type="match status" value="1"/>
</dbReference>
<protein>
    <recommendedName>
        <fullName evidence="14">Zinc metalloprotease</fullName>
    </recommendedName>
</protein>
<evidence type="ECO:0000259" key="15">
    <source>
        <dbReference type="Pfam" id="PF02163"/>
    </source>
</evidence>
<dbReference type="InterPro" id="IPR046342">
    <property type="entry name" value="CBS_dom_sf"/>
</dbReference>
<feature type="transmembrane region" description="Helical" evidence="14">
    <location>
        <begin position="48"/>
        <end position="67"/>
    </location>
</feature>
<feature type="transmembrane region" description="Helical" evidence="14">
    <location>
        <begin position="20"/>
        <end position="42"/>
    </location>
</feature>
<evidence type="ECO:0000256" key="9">
    <source>
        <dbReference type="ARBA" id="ARBA00022833"/>
    </source>
</evidence>
<evidence type="ECO:0000256" key="1">
    <source>
        <dbReference type="ARBA" id="ARBA00004651"/>
    </source>
</evidence>